<dbReference type="Proteomes" id="UP001157502">
    <property type="component" value="Chromosome 14"/>
</dbReference>
<keyword evidence="2" id="KW-1185">Reference proteome</keyword>
<evidence type="ECO:0000313" key="1">
    <source>
        <dbReference type="EMBL" id="KAJ8001388.1"/>
    </source>
</evidence>
<name>A0ACC2GCZ9_DALPE</name>
<reference evidence="1" key="1">
    <citation type="submission" date="2021-05" db="EMBL/GenBank/DDBJ databases">
        <authorList>
            <person name="Pan Q."/>
            <person name="Jouanno E."/>
            <person name="Zahm M."/>
            <person name="Klopp C."/>
            <person name="Cabau C."/>
            <person name="Louis A."/>
            <person name="Berthelot C."/>
            <person name="Parey E."/>
            <person name="Roest Crollius H."/>
            <person name="Montfort J."/>
            <person name="Robinson-Rechavi M."/>
            <person name="Bouchez O."/>
            <person name="Lampietro C."/>
            <person name="Lopez Roques C."/>
            <person name="Donnadieu C."/>
            <person name="Postlethwait J."/>
            <person name="Bobe J."/>
            <person name="Dillon D."/>
            <person name="Chandos A."/>
            <person name="von Hippel F."/>
            <person name="Guiguen Y."/>
        </authorList>
    </citation>
    <scope>NUCLEOTIDE SEQUENCE</scope>
    <source>
        <strain evidence="1">YG-Jan2019</strain>
    </source>
</reference>
<proteinExistence type="predicted"/>
<comment type="caution">
    <text evidence="1">The sequence shown here is derived from an EMBL/GenBank/DDBJ whole genome shotgun (WGS) entry which is preliminary data.</text>
</comment>
<gene>
    <name evidence="1" type="ORF">DPEC_G00169000</name>
</gene>
<protein>
    <submittedName>
        <fullName evidence="1">Uncharacterized protein</fullName>
    </submittedName>
</protein>
<organism evidence="1 2">
    <name type="scientific">Dallia pectoralis</name>
    <name type="common">Alaska blackfish</name>
    <dbReference type="NCBI Taxonomy" id="75939"/>
    <lineage>
        <taxon>Eukaryota</taxon>
        <taxon>Metazoa</taxon>
        <taxon>Chordata</taxon>
        <taxon>Craniata</taxon>
        <taxon>Vertebrata</taxon>
        <taxon>Euteleostomi</taxon>
        <taxon>Actinopterygii</taxon>
        <taxon>Neopterygii</taxon>
        <taxon>Teleostei</taxon>
        <taxon>Protacanthopterygii</taxon>
        <taxon>Esociformes</taxon>
        <taxon>Umbridae</taxon>
        <taxon>Dallia</taxon>
    </lineage>
</organism>
<dbReference type="EMBL" id="CM055741">
    <property type="protein sequence ID" value="KAJ8001388.1"/>
    <property type="molecule type" value="Genomic_DNA"/>
</dbReference>
<evidence type="ECO:0000313" key="2">
    <source>
        <dbReference type="Proteomes" id="UP001157502"/>
    </source>
</evidence>
<sequence>MLMESYRDETCHTKVQCTRENATSTFLQCVGLPATDTSKDHLENLKDVVEASLDLYSFMRSSLSQSPLIGLELGISVNPEAEAFQKEDLVKVWMEVKLKPLLSSISRGFLVCLSNKNFSCSTYQNMVQEMSDHFSEMDPVRQRWIYMFFMYPFLSRASAACVIPGQSSEDWLMKNFGSFKSLARMKDLTTLNMVFSGLDVLDLLTSEQRAELLLSPGVENLENGTLTLLFHTLLTGENLPVENSHWTTPGEPNYPPSYTPAPFGSFVKEFVSLTHTRPLSEIRSTTLTQVVLNWTLAELAGRYRPQEGPEAWLDPLLDVEDWYDHLVVPVLHRVLPLGQTHIPSRLKAVFHRVFHLNGHMDNLENDHAPPDICSITLEERSCGLTNAVEKVARVLHCVARSNLATSEETVMSLVMELTSRLNSLVHELPTANFSELAHHFREVFGHAESPALTHENLNDPEFIRLWFQIKLKPLLPSIPTSLLSCLSTKNFSCPIYQALVEDLSFNIHVMNQTDKQMIYNYFLFPFLLNHNTSGKDLVINTVFDFLTASPIERRFPEFLQQLVLLSSVLTNFTAENLVSLLKCELTSNTSQSKETWKVLLTKVSSVLDNALDMFSNVSKPLIGPAVSEVLDVIGEIRLNQLTDDQLRNSGVIRTWFSQRLSVFLPSASGGFLHCLSTRNLSCDSYQQILKEFINHFNQFDPIRRELVVKYFVLPFLRQNSSDPGCVSNSNSTVDWLQRNIGPFSVLVSLTDLLNLNAGFTPLSVLDILSPSQTAELVVSSLPGLPGKDVVINTVFDFLTASPIERRFPEFLTQLVVLSGKNPVNCTVYQTIFVRLFQAMSALPSQFEPIIWTSVYDLTASAPIVTTVCSGVDSSTLQHLLDTGITTGRLCDYSVTQYACSQLTNLTADNLVTLLKCKLSENTSYSSETWKLFLTKASAVLDAALGILSNQSGPLIGPAASQVLDVIGEIRINRLTNDQLTNSDVIRTLFSGQLSVFLPSASGGFLHCLSTRNLSCDSYQAVVTVFGSQFDNMNQTEQLSVLNDLIIPFLSGSRTDPGCVSNSNSSVDRLQKNFGRYSVLLSLTDLLRFNPGFTPLSALEVLSPSQTAELVVSSLPGLPGKDVVINTVFDFLTASPIERRFPEFLTQLVTFSANITCDTYKIIFERLYQALEIVPLQMEPVIMSTIDHLTQTSPAVSNNTIQRNVLDSYLDVSYSPDVPCNFTLEEFACASLTNFTAENLVSLLKCELTSNTSQSKETWKVLLTKVSSVLDNALDMFSNVSKPLIGPAVSEVLDVIGEIRLNQLTDDQLRNSGVIRTWFSQRLSVFLPSASGGFLHCLSTRNLSCDSYQQILKEFINHFNQFDPIRRELVVKYFVLPFLRQNSSDPGCVSNSNSTVDWLQRNIGPFSVLVSLTDLLNLNAGFTPLSVLDILSPSQTAELVVSSLPGLPGKDVVINTVFDFLTASPIERRFPEFLTQLVVLSGKNPVNCTVYQTIFVRLFQAMSALPSQFEPIIWTSVYDLTASAPIVTTVCSGVDSSTLQHLLDTGITTGRLCDYSVTQYACSQLTNLTADNLVTLLKCKLSENTSYSSETWKLFLTKASAVLDAALGILSNQSGPLIGPAASQVLDVIGEIRINRLTNDQLTNSDVIRTLFSGQLSVFLPSASGGFLHCLSTRNLSCDSYQAVVTVFGSQFDNMNQTEQLSVLNDLIIPFLSGSRTDPGCVSNSNSSVDRLQKNFGRYSVLLSLTDLLRFNPGFTPLSALEVLSPSQTAELVVSSLPGLPGKDVVINTVFDFLTASPIERRFPEFLTQLVTFSANITCDTYKIIFERLYQALEIVPLQMEPVIMSTIDHLTQTSPADCLPVKCPITLSNETRVCQGINSNVLDSYLDVSYSPDVPCNFTLEEFACASLTNFTAENLVSLLKCELTSNTSQSKETWKVLLTKVSSVLDNALDMFSNVSKPLIGPAVSEVLDVIGEIRLNQLTDDQLKEFINHFNQFDPIRRELVVKYFVLPFLRQNSSDPGCVSNSNSTVDWLQRYIGPFSVLVSLTDLLNLNAGFTPLSVLDILSPSQNAELVVSSLLGLPGKDVVINTVFDFLTASPIERRFPEFLTQLVVLSGKNPVNCTVYQTIFVRLFQAMSALPSQLEPIIWTSVYDLTASAPIVTTVCSGVDSSTLQHLLDTGITTGRLCDYSVTQYACSQLTNLTADNLVTLLKCKLSENTSYSSETWKLFLTKASAVLDAALGILSNQSGPLIGPAASQVLDVIGEIRINRLTNDQLTNSDVIRTLFSGQLSVFLPSASGGFLHCLSTRNLSCDSYQAVVTVFGSQFNNMNQTEQLSVLNDLIIPFLSGSRTDPGCVSNSNSSVDRLQKNFGRYSVLLSLTDLLRFNPGFTPLSALEVLSPSQTAELVVSSLPGLPGKDVVINTVFDFLTASPIERRFPEFLTQLVVLSGKNPVNCTVYQTIFVRLFQAMSALPSQLEPIIWTSVYDLTASAPIVTTVCSGVDSSTLQHLLDTGITTGRLCDYSVTQYACSQLTNLTADNLVTLLKCKLSENTSYSSETWKLFLTKASAVLDAALGILSNQSGPLIGPAASQVLDVIGEIRINRLTNDQLTNSDVIRTLFSGQLSVFLPSASGGFLHCLSTRNLSCDSYQAVVTVFGSQFDNMNQTEQLSVLNDLIIPFLSGSRTDPGCRSGILNSDVWLQKNFGGFSVFVSLTDLQRLFPNFSPLDALSYLSVQQLSEVASTTGQLNSADDVNMLMKFVPDNHFYSFFTGFSTAITGYESSYPVAVLSTMLQQLFNRGNLSSPSVSDQQVFIWLHPLLVYLLPEQVASLFIVIGQRSCASGTQIVTLLNSSIATLQKSTQTNIFNQTLRSLQDSSPLRCYNSSQTFYEFLQSSFMSFGFPNLSILLFLKPADQMKQLLSSLPFSNLSNLLSIPGVVDDNTSLCLLYSFYNNTPEFLVNATLPDSLRRPTLTCVWPQALSSGQRSEVNAWFNQRLKNFLPYLTKSLVTSSNVQMATCLAYQKLISVLGSFNYSAVDFVMADVYTLDIKTYLTSMSDPKCYNQSDAELNSTAWFSLNIGSFISFLTLDDLKSFGSSQVLQVFTVNPENIALLNTANWPLNLTVYYTSLVYLQDSNFNPILLPARFWCSVPGPAFSQLTVQQSIMVLQNLTQLCSNVDPQAASALAGNSGININQNTITALGNQSIGLSEGQIAMASGSILFDSLNILSTVIGWNQGQASGIIESLIKSGFLQSPNGSTLNMLGSLVIGVPSDFIRRIHATDLFIPAQNPSFVTYLTSGPTILTQTFVTQIITVSSTSDSILQNVPDQMSSEIPRSLLSGFSSQNTMVLGKLNQKPWKPEQAALFFDTVANGFVNANDLSSSVLQGFSSTRVAGMSTAKVTSLITACRRGGANRVVLKEEQLTSMYNYLSGVETDVTSYSLYPPDMMLYYNYKQVPQSSCQVYFSNLGSADFTVFSDALSYKRTALVNNGMSCLGVSGTVLNKTNVQVLGNMVCVLDGSYIQNSDQLILQNLQNCTDLNDGQVAAMETLLFSGTTQYGPPANWTIQTLYNLGTLPLYLSSSFYGKFATGDLQQFLKSFLTTLSNSGTSKLKVRRLKGAIRQSIVLKSKSKRSIVNNCTESGQITAISISDPTFPFNYLTAAVFNSCLTAKTVSDNLAAITGKVDDPAFLSVVLAKLRQAYQSTVPDLKVQVLGPASRVATIADITMWNITTVDTLSALMDVTYGDWDPAIAQAIISKYLSNPGKILDSAELSSIGGANLCSLDVNVIQNITQSSLSLAPALNVTNCSLEKKQALFFIAQGAFQTRDSIISATAYQLIRPYLGGANSAFVQLLSISNINMDVATFIGLNPAVVQKVTVAQVKGLLGTNLQLLPNYQNQPVVKTWVSNQYQSELDSLGLGLIGGKADPVSPGVGVILTSIPAGPAPTNTTGSGEMNRPAIRLHLLLTTLAVGALHLLH</sequence>
<accession>A0ACC2GCZ9</accession>